<organism evidence="1 2">
    <name type="scientific">Gimesia maris</name>
    <dbReference type="NCBI Taxonomy" id="122"/>
    <lineage>
        <taxon>Bacteria</taxon>
        <taxon>Pseudomonadati</taxon>
        <taxon>Planctomycetota</taxon>
        <taxon>Planctomycetia</taxon>
        <taxon>Planctomycetales</taxon>
        <taxon>Planctomycetaceae</taxon>
        <taxon>Gimesia</taxon>
    </lineage>
</organism>
<dbReference type="Proteomes" id="UP000263642">
    <property type="component" value="Unassembled WGS sequence"/>
</dbReference>
<sequence length="109" mass="10480">GSIIMGDSTQVTASNGSIVLTADNNVELELLSASVDVTVTATNGAITDGNDDVTNNISAVNTTLNAGTGAGAGNALETTITALEANVGAGLEVDDAGTLNIGFGGGING</sequence>
<proteinExistence type="predicted"/>
<name>A0A3D3R8V5_9PLAN</name>
<evidence type="ECO:0000313" key="2">
    <source>
        <dbReference type="Proteomes" id="UP000263642"/>
    </source>
</evidence>
<accession>A0A3D3R8V5</accession>
<dbReference type="AlphaFoldDB" id="A0A3D3R8V5"/>
<feature type="non-terminal residue" evidence="1">
    <location>
        <position position="1"/>
    </location>
</feature>
<feature type="non-terminal residue" evidence="1">
    <location>
        <position position="109"/>
    </location>
</feature>
<comment type="caution">
    <text evidence="1">The sequence shown here is derived from an EMBL/GenBank/DDBJ whole genome shotgun (WGS) entry which is preliminary data.</text>
</comment>
<gene>
    <name evidence="1" type="ORF">DIT97_20095</name>
</gene>
<dbReference type="EMBL" id="DQAY01000119">
    <property type="protein sequence ID" value="HCO25209.1"/>
    <property type="molecule type" value="Genomic_DNA"/>
</dbReference>
<protein>
    <submittedName>
        <fullName evidence="1">Uncharacterized protein</fullName>
    </submittedName>
</protein>
<reference evidence="1 2" key="1">
    <citation type="journal article" date="2018" name="Nat. Biotechnol.">
        <title>A standardized bacterial taxonomy based on genome phylogeny substantially revises the tree of life.</title>
        <authorList>
            <person name="Parks D.H."/>
            <person name="Chuvochina M."/>
            <person name="Waite D.W."/>
            <person name="Rinke C."/>
            <person name="Skarshewski A."/>
            <person name="Chaumeil P.A."/>
            <person name="Hugenholtz P."/>
        </authorList>
    </citation>
    <scope>NUCLEOTIDE SEQUENCE [LARGE SCALE GENOMIC DNA]</scope>
    <source>
        <strain evidence="1">UBA9375</strain>
    </source>
</reference>
<evidence type="ECO:0000313" key="1">
    <source>
        <dbReference type="EMBL" id="HCO25209.1"/>
    </source>
</evidence>